<proteinExistence type="predicted"/>
<keyword evidence="1" id="KW-0812">Transmembrane</keyword>
<reference evidence="2 3" key="1">
    <citation type="submission" date="2015-12" db="EMBL/GenBank/DDBJ databases">
        <title>The genome of Folsomia candida.</title>
        <authorList>
            <person name="Faddeeva A."/>
            <person name="Derks M.F."/>
            <person name="Anvar Y."/>
            <person name="Smit S."/>
            <person name="Van Straalen N."/>
            <person name="Roelofs D."/>
        </authorList>
    </citation>
    <scope>NUCLEOTIDE SEQUENCE [LARGE SCALE GENOMIC DNA]</scope>
    <source>
        <strain evidence="2 3">VU population</strain>
        <tissue evidence="2">Whole body</tissue>
    </source>
</reference>
<dbReference type="EMBL" id="LNIX01000029">
    <property type="protein sequence ID" value="OXA41577.1"/>
    <property type="molecule type" value="Genomic_DNA"/>
</dbReference>
<accession>A0A226DA17</accession>
<feature type="transmembrane region" description="Helical" evidence="1">
    <location>
        <begin position="631"/>
        <end position="651"/>
    </location>
</feature>
<keyword evidence="1" id="KW-0472">Membrane</keyword>
<evidence type="ECO:0000313" key="3">
    <source>
        <dbReference type="Proteomes" id="UP000198287"/>
    </source>
</evidence>
<feature type="transmembrane region" description="Helical" evidence="1">
    <location>
        <begin position="606"/>
        <end position="625"/>
    </location>
</feature>
<dbReference type="AlphaFoldDB" id="A0A226DA17"/>
<evidence type="ECO:0000256" key="1">
    <source>
        <dbReference type="SAM" id="Phobius"/>
    </source>
</evidence>
<dbReference type="OrthoDB" id="6020543at2759"/>
<gene>
    <name evidence="2" type="ORF">Fcan01_23761</name>
</gene>
<organism evidence="2 3">
    <name type="scientific">Folsomia candida</name>
    <name type="common">Springtail</name>
    <dbReference type="NCBI Taxonomy" id="158441"/>
    <lineage>
        <taxon>Eukaryota</taxon>
        <taxon>Metazoa</taxon>
        <taxon>Ecdysozoa</taxon>
        <taxon>Arthropoda</taxon>
        <taxon>Hexapoda</taxon>
        <taxon>Collembola</taxon>
        <taxon>Entomobryomorpha</taxon>
        <taxon>Isotomoidea</taxon>
        <taxon>Isotomidae</taxon>
        <taxon>Proisotominae</taxon>
        <taxon>Folsomia</taxon>
    </lineage>
</organism>
<dbReference type="Proteomes" id="UP000198287">
    <property type="component" value="Unassembled WGS sequence"/>
</dbReference>
<keyword evidence="3" id="KW-1185">Reference proteome</keyword>
<evidence type="ECO:0000313" key="2">
    <source>
        <dbReference type="EMBL" id="OXA41577.1"/>
    </source>
</evidence>
<protein>
    <submittedName>
        <fullName evidence="2">Uncharacterized protein</fullName>
    </submittedName>
</protein>
<name>A0A226DA17_FOLCA</name>
<feature type="transmembrane region" description="Helical" evidence="1">
    <location>
        <begin position="877"/>
        <end position="894"/>
    </location>
</feature>
<keyword evidence="1" id="KW-1133">Transmembrane helix</keyword>
<sequence>MKRRVKYSRDLAERECFQEVVTTTNIQEESNKVHTLILVRYPTVLWNGNFTKAKENYDLAVIGKLHRKSDPCNFYYYINVGLTETFSIIQTSHDALNQKHAVFVLLYTDPKLWHKMRNKLTKTFNGNDEFDNLRITSPLLISKLSIDYNSEKETSTIWEIYSVILQKHLYPVKNAKLTLPLHYSDFQYAHEYFYWMNRLEIRDPLRDKLFYDDIFGTQNTVNYPCQKRGEVEKYVNHCRSISVVTVIGMHHLNFSEITFLPGIDFDELLDTSMLSSQVKYIPLDLLTDEDISSIFKFNADFDFLSVGQNTFFYCTDNSAEERYNIEHGINFTSPHKSDDNGNAYAVIGNFTRYSVSQYEVMRKVKGFDVFEILGELLHIREGTIVKNDLFRDADLTVLFIPECFTILETDKEYPNFDTVKRSVNFPMNTSLPTLATSWACLWGIERYLSAAKLVIYKKGLCIPCLTCDPIISLQLETISLQAISKTWDAVNINMHKYLAYMEGSVNATCNINHKGFSNLFSSTLCPVAEISKKYNLTLVQAAPNINLVSSRNFNRVIYSKKIYLVEATDYIYEVGFISINFITVTNPATHANGVDTFVTPFDKETWNCILITVFSAAAVLTWLGWRGGKTNVVTVFVALTDKLIAVTFVILGQVGDTGGRPYCTVKATIILFNLWLFGYLVLQANVYQGSIYSCLTVLKPPLVPSGVEDLINWKIPIVAEDYTENFSGDGEESYLLDHIIPQLILSGGKGTRFTTFLIELQAKLLSGNNISVTHMMNKILVENSSQSHPTIVIMMPERQQEHFQDPLILLEWGHMREAGLIQKWDTVLWMNNLLRDGKDADGEANYFELVQHAFGNPKTDVPFHEATQVSIDLIRPIFPICGAIILIGAIVMIIEKRNSLDYWAHFNTSLMRLYRNVTVCDDPANVPECLGGTRPPPFATPTEPPTTTEVPHGRLVRLRRASTSTAITVHESNLSNGTILHMASFSGAGCSNTSQIWKLVNIQGTNATMLLSALSGDEIDSFQYAMFSSSRIRNIDDTYYNPFWILHSIPDQPHHRVMLQSVAYSDGDTVLTYDP</sequence>
<feature type="transmembrane region" description="Helical" evidence="1">
    <location>
        <begin position="663"/>
        <end position="682"/>
    </location>
</feature>
<comment type="caution">
    <text evidence="2">The sequence shown here is derived from an EMBL/GenBank/DDBJ whole genome shotgun (WGS) entry which is preliminary data.</text>
</comment>